<comment type="caution">
    <text evidence="1">The sequence shown here is derived from an EMBL/GenBank/DDBJ whole genome shotgun (WGS) entry which is preliminary data.</text>
</comment>
<dbReference type="Proteomes" id="UP000789920">
    <property type="component" value="Unassembled WGS sequence"/>
</dbReference>
<sequence length="166" mass="19958">MSNNNATVTVKKQMFNLIQQRINGESPLIKPTHNPIILKTEEEWNEYFKTFSQRKKQLQINYEWEEFCSRFEFSVKLLEKVGNDEFEFESQKKKKTDELIKKSLPYYDRNDYMRKKKFHKSIELFVEKSKEKEVPLDFCRQELTGMGFTVNSLSEGSDEEIQTLFR</sequence>
<name>A0ACA9NJU2_9GLOM</name>
<accession>A0ACA9NJU2</accession>
<evidence type="ECO:0000313" key="1">
    <source>
        <dbReference type="EMBL" id="CAG8655092.1"/>
    </source>
</evidence>
<evidence type="ECO:0000313" key="2">
    <source>
        <dbReference type="Proteomes" id="UP000789920"/>
    </source>
</evidence>
<reference evidence="1" key="1">
    <citation type="submission" date="2021-06" db="EMBL/GenBank/DDBJ databases">
        <authorList>
            <person name="Kallberg Y."/>
            <person name="Tangrot J."/>
            <person name="Rosling A."/>
        </authorList>
    </citation>
    <scope>NUCLEOTIDE SEQUENCE</scope>
    <source>
        <strain evidence="1">MA461A</strain>
    </source>
</reference>
<protein>
    <submittedName>
        <fullName evidence="1">35095_t:CDS:1</fullName>
    </submittedName>
</protein>
<organism evidence="1 2">
    <name type="scientific">Racocetra persica</name>
    <dbReference type="NCBI Taxonomy" id="160502"/>
    <lineage>
        <taxon>Eukaryota</taxon>
        <taxon>Fungi</taxon>
        <taxon>Fungi incertae sedis</taxon>
        <taxon>Mucoromycota</taxon>
        <taxon>Glomeromycotina</taxon>
        <taxon>Glomeromycetes</taxon>
        <taxon>Diversisporales</taxon>
        <taxon>Gigasporaceae</taxon>
        <taxon>Racocetra</taxon>
    </lineage>
</organism>
<gene>
    <name evidence="1" type="ORF">RPERSI_LOCUS8045</name>
</gene>
<proteinExistence type="predicted"/>
<keyword evidence="2" id="KW-1185">Reference proteome</keyword>
<dbReference type="EMBL" id="CAJVQC010014169">
    <property type="protein sequence ID" value="CAG8655092.1"/>
    <property type="molecule type" value="Genomic_DNA"/>
</dbReference>